<dbReference type="AlphaFoldDB" id="A0A328FEE0"/>
<gene>
    <name evidence="2" type="ORF">DO021_13780</name>
    <name evidence="1" type="ORF">EYB58_17250</name>
</gene>
<proteinExistence type="predicted"/>
<dbReference type="EMBL" id="CP036313">
    <property type="protein sequence ID" value="QBH14518.1"/>
    <property type="molecule type" value="Genomic_DNA"/>
</dbReference>
<dbReference type="OrthoDB" id="5460395at2"/>
<evidence type="ECO:0000313" key="2">
    <source>
        <dbReference type="EMBL" id="RAM01425.1"/>
    </source>
</evidence>
<evidence type="ECO:0000313" key="4">
    <source>
        <dbReference type="Proteomes" id="UP000293902"/>
    </source>
</evidence>
<dbReference type="Proteomes" id="UP000293902">
    <property type="component" value="Chromosome"/>
</dbReference>
<reference evidence="2 3" key="1">
    <citation type="submission" date="2018-06" db="EMBL/GenBank/DDBJ databases">
        <title>Complete Genome Sequence of Desulfobacter hydrogenophilus (DSM3380).</title>
        <authorList>
            <person name="Marietou A."/>
            <person name="Schreiber L."/>
            <person name="Marshall I."/>
            <person name="Jorgensen B."/>
        </authorList>
    </citation>
    <scope>NUCLEOTIDE SEQUENCE [LARGE SCALE GENOMIC DNA]</scope>
    <source>
        <strain evidence="2 3">DSM 3380</strain>
    </source>
</reference>
<keyword evidence="4" id="KW-1185">Reference proteome</keyword>
<name>A0A328FEE0_9BACT</name>
<evidence type="ECO:0000313" key="1">
    <source>
        <dbReference type="EMBL" id="QBH14518.1"/>
    </source>
</evidence>
<evidence type="ECO:0000313" key="3">
    <source>
        <dbReference type="Proteomes" id="UP000248798"/>
    </source>
</evidence>
<dbReference type="Proteomes" id="UP000248798">
    <property type="component" value="Unassembled WGS sequence"/>
</dbReference>
<protein>
    <submittedName>
        <fullName evidence="2">Uncharacterized protein</fullName>
    </submittedName>
</protein>
<sequence>MSESAVENIEEQLKQLLGESVPNQAVYNINAAMELAGILETKGFTFQLKDLCPKSMTETNWRATFLKEDTAFSAEHPQSSVAVCMAAVDALGPLS</sequence>
<dbReference type="RefSeq" id="WP_111957638.1">
    <property type="nucleotide sequence ID" value="NZ_CP036313.1"/>
</dbReference>
<accession>A0A328FEE0</accession>
<organism evidence="2 3">
    <name type="scientific">Desulfobacter hydrogenophilus</name>
    <dbReference type="NCBI Taxonomy" id="2291"/>
    <lineage>
        <taxon>Bacteria</taxon>
        <taxon>Pseudomonadati</taxon>
        <taxon>Thermodesulfobacteriota</taxon>
        <taxon>Desulfobacteria</taxon>
        <taxon>Desulfobacterales</taxon>
        <taxon>Desulfobacteraceae</taxon>
        <taxon>Desulfobacter</taxon>
    </lineage>
</organism>
<reference evidence="1 4" key="2">
    <citation type="submission" date="2019-02" db="EMBL/GenBank/DDBJ databases">
        <title>Complete genome sequence of Desulfobacter hydrogenophilus AcRS1.</title>
        <authorList>
            <person name="Marietou A."/>
            <person name="Lund M.B."/>
            <person name="Marshall I.P.G."/>
            <person name="Schreiber L."/>
            <person name="Jorgensen B."/>
        </authorList>
    </citation>
    <scope>NUCLEOTIDE SEQUENCE [LARGE SCALE GENOMIC DNA]</scope>
    <source>
        <strain evidence="1 4">AcRS1</strain>
    </source>
</reference>
<dbReference type="EMBL" id="QLNI01000027">
    <property type="protein sequence ID" value="RAM01425.1"/>
    <property type="molecule type" value="Genomic_DNA"/>
</dbReference>